<dbReference type="EMBL" id="CM008048">
    <property type="protein sequence ID" value="PVH62011.1"/>
    <property type="molecule type" value="Genomic_DNA"/>
</dbReference>
<dbReference type="Gramene" id="PVH62011">
    <property type="protein sequence ID" value="PVH62011"/>
    <property type="gene ID" value="PAHAL_3G181200"/>
</dbReference>
<accession>A0A2T8KIM0</accession>
<evidence type="ECO:0000313" key="2">
    <source>
        <dbReference type="EMBL" id="PVH62011.1"/>
    </source>
</evidence>
<dbReference type="Proteomes" id="UP000243499">
    <property type="component" value="Chromosome 3"/>
</dbReference>
<proteinExistence type="predicted"/>
<organism evidence="2">
    <name type="scientific">Panicum hallii</name>
    <dbReference type="NCBI Taxonomy" id="206008"/>
    <lineage>
        <taxon>Eukaryota</taxon>
        <taxon>Viridiplantae</taxon>
        <taxon>Streptophyta</taxon>
        <taxon>Embryophyta</taxon>
        <taxon>Tracheophyta</taxon>
        <taxon>Spermatophyta</taxon>
        <taxon>Magnoliopsida</taxon>
        <taxon>Liliopsida</taxon>
        <taxon>Poales</taxon>
        <taxon>Poaceae</taxon>
        <taxon>PACMAD clade</taxon>
        <taxon>Panicoideae</taxon>
        <taxon>Panicodae</taxon>
        <taxon>Paniceae</taxon>
        <taxon>Panicinae</taxon>
        <taxon>Panicum</taxon>
        <taxon>Panicum sect. Panicum</taxon>
    </lineage>
</organism>
<dbReference type="AlphaFoldDB" id="A0A2T8KIM0"/>
<gene>
    <name evidence="2" type="ORF">PAHAL_3G181200</name>
</gene>
<feature type="compositionally biased region" description="Polar residues" evidence="1">
    <location>
        <begin position="62"/>
        <end position="80"/>
    </location>
</feature>
<protein>
    <submittedName>
        <fullName evidence="2">Uncharacterized protein</fullName>
    </submittedName>
</protein>
<sequence length="80" mass="8907">MPCHLWSAGAGRGVRHQHAGCTRLRYRPWPDHVSACNLSRLLVLLYSSTSACRDDRCPSASGEIQSAGTRSRRIQQTCRP</sequence>
<name>A0A2T8KIM0_9POAL</name>
<evidence type="ECO:0000256" key="1">
    <source>
        <dbReference type="SAM" id="MobiDB-lite"/>
    </source>
</evidence>
<reference evidence="2" key="1">
    <citation type="submission" date="2018-04" db="EMBL/GenBank/DDBJ databases">
        <title>WGS assembly of Panicum hallii.</title>
        <authorList>
            <person name="Lovell J."/>
            <person name="Jenkins J."/>
            <person name="Lowry D."/>
            <person name="Mamidi S."/>
            <person name="Sreedasyam A."/>
            <person name="Weng X."/>
            <person name="Barry K."/>
            <person name="Bonette J."/>
            <person name="Campitelli B."/>
            <person name="Daum C."/>
            <person name="Gordon S."/>
            <person name="Gould B."/>
            <person name="Lipzen A."/>
            <person name="Macqueen A."/>
            <person name="Palacio-Mejia J."/>
            <person name="Plott C."/>
            <person name="Shakirov E."/>
            <person name="Shu S."/>
            <person name="Yoshinaga Y."/>
            <person name="Zane M."/>
            <person name="Rokhsar D."/>
            <person name="Grimwood J."/>
            <person name="Schmutz J."/>
            <person name="Juenger T."/>
        </authorList>
    </citation>
    <scope>NUCLEOTIDE SEQUENCE [LARGE SCALE GENOMIC DNA]</scope>
    <source>
        <strain evidence="2">FIL2</strain>
    </source>
</reference>
<feature type="region of interest" description="Disordered" evidence="1">
    <location>
        <begin position="59"/>
        <end position="80"/>
    </location>
</feature>